<dbReference type="GO" id="GO:0005737">
    <property type="term" value="C:cytoplasm"/>
    <property type="evidence" value="ECO:0007669"/>
    <property type="project" value="TreeGrafter"/>
</dbReference>
<feature type="domain" description="Thioredoxin" evidence="7">
    <location>
        <begin position="56"/>
        <end position="164"/>
    </location>
</feature>
<proteinExistence type="predicted"/>
<keyword evidence="2" id="KW-0249">Electron transport</keyword>
<evidence type="ECO:0000259" key="7">
    <source>
        <dbReference type="PROSITE" id="PS51352"/>
    </source>
</evidence>
<evidence type="ECO:0000256" key="2">
    <source>
        <dbReference type="ARBA" id="ARBA00022982"/>
    </source>
</evidence>
<keyword evidence="4" id="KW-0676">Redox-active center</keyword>
<dbReference type="PROSITE" id="PS00194">
    <property type="entry name" value="THIOREDOXIN_1"/>
    <property type="match status" value="1"/>
</dbReference>
<keyword evidence="6" id="KW-0732">Signal</keyword>
<dbReference type="InterPro" id="IPR005746">
    <property type="entry name" value="Thioredoxin"/>
</dbReference>
<reference evidence="8" key="1">
    <citation type="submission" date="2021-01" db="EMBL/GenBank/DDBJ databases">
        <authorList>
            <person name="Corre E."/>
            <person name="Pelletier E."/>
            <person name="Niang G."/>
            <person name="Scheremetjew M."/>
            <person name="Finn R."/>
            <person name="Kale V."/>
            <person name="Holt S."/>
            <person name="Cochrane G."/>
            <person name="Meng A."/>
            <person name="Brown T."/>
            <person name="Cohen L."/>
        </authorList>
    </citation>
    <scope>NUCLEOTIDE SEQUENCE</scope>
    <source>
        <strain evidence="8">CCMP3346</strain>
    </source>
</reference>
<dbReference type="InterPro" id="IPR013766">
    <property type="entry name" value="Thioredoxin_domain"/>
</dbReference>
<dbReference type="SUPFAM" id="SSF52833">
    <property type="entry name" value="Thioredoxin-like"/>
    <property type="match status" value="1"/>
</dbReference>
<dbReference type="PRINTS" id="PR00421">
    <property type="entry name" value="THIOREDOXIN"/>
</dbReference>
<dbReference type="Pfam" id="PF00085">
    <property type="entry name" value="Thioredoxin"/>
    <property type="match status" value="1"/>
</dbReference>
<keyword evidence="3" id="KW-1015">Disulfide bond</keyword>
<evidence type="ECO:0000256" key="1">
    <source>
        <dbReference type="ARBA" id="ARBA00022448"/>
    </source>
</evidence>
<evidence type="ECO:0000256" key="4">
    <source>
        <dbReference type="ARBA" id="ARBA00023284"/>
    </source>
</evidence>
<feature type="chain" id="PRO_5030807601" description="Thioredoxin domain-containing protein" evidence="6">
    <location>
        <begin position="33"/>
        <end position="197"/>
    </location>
</feature>
<feature type="region of interest" description="Disordered" evidence="5">
    <location>
        <begin position="157"/>
        <end position="197"/>
    </location>
</feature>
<sequence length="197" mass="21504">MLFVCPLYLALLPSLLPHLIILIALLPPSSSAFVVPLGRVAVSSSSSHNPRHTALRAESEQAVDFDEAVELVNGQGTPLLVDFFARWCGPCQMMSPVLESVARDLKGKLVVAKVDTDLNADIANRYGIQGLPTLILFMENKPVHRIEGYMEPQDLMRELEPFLTSDEDDSEGGDDEGSSTQMVAEGGGQQPKVEREE</sequence>
<evidence type="ECO:0000256" key="5">
    <source>
        <dbReference type="SAM" id="MobiDB-lite"/>
    </source>
</evidence>
<evidence type="ECO:0000256" key="6">
    <source>
        <dbReference type="SAM" id="SignalP"/>
    </source>
</evidence>
<evidence type="ECO:0000256" key="3">
    <source>
        <dbReference type="ARBA" id="ARBA00023157"/>
    </source>
</evidence>
<protein>
    <recommendedName>
        <fullName evidence="7">Thioredoxin domain-containing protein</fullName>
    </recommendedName>
</protein>
<dbReference type="CDD" id="cd02947">
    <property type="entry name" value="TRX_family"/>
    <property type="match status" value="1"/>
</dbReference>
<organism evidence="8">
    <name type="scientific">Vitrella brassicaformis</name>
    <dbReference type="NCBI Taxonomy" id="1169539"/>
    <lineage>
        <taxon>Eukaryota</taxon>
        <taxon>Sar</taxon>
        <taxon>Alveolata</taxon>
        <taxon>Colpodellida</taxon>
        <taxon>Vitrellaceae</taxon>
        <taxon>Vitrella</taxon>
    </lineage>
</organism>
<dbReference type="AlphaFoldDB" id="A0A7S1P9C0"/>
<dbReference type="PANTHER" id="PTHR45663:SF11">
    <property type="entry name" value="GEO12009P1"/>
    <property type="match status" value="1"/>
</dbReference>
<feature type="signal peptide" evidence="6">
    <location>
        <begin position="1"/>
        <end position="32"/>
    </location>
</feature>
<dbReference type="InterPro" id="IPR036249">
    <property type="entry name" value="Thioredoxin-like_sf"/>
</dbReference>
<dbReference type="PROSITE" id="PS51352">
    <property type="entry name" value="THIOREDOXIN_2"/>
    <property type="match status" value="1"/>
</dbReference>
<dbReference type="Gene3D" id="3.40.30.10">
    <property type="entry name" value="Glutaredoxin"/>
    <property type="match status" value="1"/>
</dbReference>
<dbReference type="PANTHER" id="PTHR45663">
    <property type="entry name" value="GEO12009P1"/>
    <property type="match status" value="1"/>
</dbReference>
<dbReference type="InterPro" id="IPR017937">
    <property type="entry name" value="Thioredoxin_CS"/>
</dbReference>
<name>A0A7S1P9C0_9ALVE</name>
<feature type="compositionally biased region" description="Acidic residues" evidence="5">
    <location>
        <begin position="165"/>
        <end position="177"/>
    </location>
</feature>
<evidence type="ECO:0000313" key="8">
    <source>
        <dbReference type="EMBL" id="CAD9067240.1"/>
    </source>
</evidence>
<accession>A0A7S1P9C0</accession>
<dbReference type="GO" id="GO:0015035">
    <property type="term" value="F:protein-disulfide reductase activity"/>
    <property type="evidence" value="ECO:0007669"/>
    <property type="project" value="InterPro"/>
</dbReference>
<dbReference type="NCBIfam" id="TIGR01068">
    <property type="entry name" value="thioredoxin"/>
    <property type="match status" value="1"/>
</dbReference>
<dbReference type="EMBL" id="HBGB01037872">
    <property type="protein sequence ID" value="CAD9067240.1"/>
    <property type="molecule type" value="Transcribed_RNA"/>
</dbReference>
<gene>
    <name evidence="8" type="ORF">VBRA1451_LOCUS22313</name>
</gene>
<keyword evidence="1" id="KW-0813">Transport</keyword>